<dbReference type="GO" id="GO:0002161">
    <property type="term" value="F:aminoacyl-tRNA deacylase activity"/>
    <property type="evidence" value="ECO:0007669"/>
    <property type="project" value="InterPro"/>
</dbReference>
<accession>A0A0F9AET3</accession>
<evidence type="ECO:0000256" key="3">
    <source>
        <dbReference type="ARBA" id="ARBA00013169"/>
    </source>
</evidence>
<dbReference type="InterPro" id="IPR002300">
    <property type="entry name" value="aa-tRNA-synth_Ia"/>
</dbReference>
<dbReference type="GO" id="GO:0004832">
    <property type="term" value="F:valine-tRNA ligase activity"/>
    <property type="evidence" value="ECO:0007669"/>
    <property type="project" value="UniProtKB-EC"/>
</dbReference>
<dbReference type="FunFam" id="3.40.50.620:FF:000032">
    <property type="entry name" value="Valine--tRNA ligase"/>
    <property type="match status" value="1"/>
</dbReference>
<keyword evidence="6" id="KW-0547">Nucleotide-binding</keyword>
<proteinExistence type="predicted"/>
<evidence type="ECO:0000256" key="9">
    <source>
        <dbReference type="ARBA" id="ARBA00023146"/>
    </source>
</evidence>
<dbReference type="EC" id="6.1.1.9" evidence="3"/>
<dbReference type="InterPro" id="IPR014729">
    <property type="entry name" value="Rossmann-like_a/b/a_fold"/>
</dbReference>
<dbReference type="Pfam" id="PF00133">
    <property type="entry name" value="tRNA-synt_1"/>
    <property type="match status" value="1"/>
</dbReference>
<dbReference type="PANTHER" id="PTHR11946">
    <property type="entry name" value="VALYL-TRNA SYNTHETASES"/>
    <property type="match status" value="1"/>
</dbReference>
<sequence length="454" mass="53835">MQDLNKSYDPKIVEDKIYDFWEKNSFFKADAKSKKKPFSIVIPPPNVTGVLHMGHALVDTLQDILIRYKRMSGYEALWVPGTDHAGISTQSVVEKFLIAKHKKRRKDYSREEFLSHVWKWKEEKEKNILNQLKKLGCSCDWQRLRFTMDEKSNRAVRTIFKRMFDQKLIYRGDYLVNYDPITQTALADDEVEYEEKDSYLWYFKYPLKDKKAFITVATTRPETMLGDTAVAISNKDPRYFSYANDTVILPLVNREIPIIEDRFVDPKFGTGAVKITPAHDFNDYDVAIRHSLPIINIMTKDGKINENGKQFYGLSMQKARTAVVEEMKKLNLLEKVEPYKLKVGVSYRSKAKIEPYLSKQWFIKMNPFKNRLTSDVKEKRIKIIPKHWEKTYFHWIENLRDWCISRQLWWGHQIPIWYRKDDPDVMICYDKEGLPPEVEKEPDKWIQDEDVLDT</sequence>
<keyword evidence="9" id="KW-0030">Aminoacyl-tRNA synthetase</keyword>
<evidence type="ECO:0000259" key="11">
    <source>
        <dbReference type="Pfam" id="PF00133"/>
    </source>
</evidence>
<gene>
    <name evidence="12" type="ORF">LCGC14_2581090</name>
</gene>
<name>A0A0F9AET3_9ZZZZ</name>
<feature type="non-terminal residue" evidence="12">
    <location>
        <position position="454"/>
    </location>
</feature>
<evidence type="ECO:0000256" key="5">
    <source>
        <dbReference type="ARBA" id="ARBA00022598"/>
    </source>
</evidence>
<dbReference type="Gene3D" id="3.40.50.620">
    <property type="entry name" value="HUPs"/>
    <property type="match status" value="1"/>
</dbReference>
<evidence type="ECO:0000256" key="2">
    <source>
        <dbReference type="ARBA" id="ARBA00011245"/>
    </source>
</evidence>
<dbReference type="Gene3D" id="3.90.740.10">
    <property type="entry name" value="Valyl/Leucyl/Isoleucyl-tRNA synthetase, editing domain"/>
    <property type="match status" value="1"/>
</dbReference>
<reference evidence="12" key="1">
    <citation type="journal article" date="2015" name="Nature">
        <title>Complex archaea that bridge the gap between prokaryotes and eukaryotes.</title>
        <authorList>
            <person name="Spang A."/>
            <person name="Saw J.H."/>
            <person name="Jorgensen S.L."/>
            <person name="Zaremba-Niedzwiedzka K."/>
            <person name="Martijn J."/>
            <person name="Lind A.E."/>
            <person name="van Eijk R."/>
            <person name="Schleper C."/>
            <person name="Guy L."/>
            <person name="Ettema T.J."/>
        </authorList>
    </citation>
    <scope>NUCLEOTIDE SEQUENCE</scope>
</reference>
<comment type="subcellular location">
    <subcellularLocation>
        <location evidence="1">Cytoplasm</location>
    </subcellularLocation>
</comment>
<evidence type="ECO:0000256" key="1">
    <source>
        <dbReference type="ARBA" id="ARBA00004496"/>
    </source>
</evidence>
<dbReference type="Gene3D" id="2.170.220.10">
    <property type="match status" value="1"/>
</dbReference>
<dbReference type="GO" id="GO:0005524">
    <property type="term" value="F:ATP binding"/>
    <property type="evidence" value="ECO:0007669"/>
    <property type="project" value="UniProtKB-KW"/>
</dbReference>
<dbReference type="SUPFAM" id="SSF50677">
    <property type="entry name" value="ValRS/IleRS/LeuRS editing domain"/>
    <property type="match status" value="1"/>
</dbReference>
<dbReference type="EMBL" id="LAZR01043092">
    <property type="protein sequence ID" value="KKL07925.1"/>
    <property type="molecule type" value="Genomic_DNA"/>
</dbReference>
<dbReference type="GO" id="GO:0005829">
    <property type="term" value="C:cytosol"/>
    <property type="evidence" value="ECO:0007669"/>
    <property type="project" value="TreeGrafter"/>
</dbReference>
<dbReference type="InterPro" id="IPR002303">
    <property type="entry name" value="Valyl-tRNA_ligase"/>
</dbReference>
<evidence type="ECO:0000256" key="4">
    <source>
        <dbReference type="ARBA" id="ARBA00022490"/>
    </source>
</evidence>
<organism evidence="12">
    <name type="scientific">marine sediment metagenome</name>
    <dbReference type="NCBI Taxonomy" id="412755"/>
    <lineage>
        <taxon>unclassified sequences</taxon>
        <taxon>metagenomes</taxon>
        <taxon>ecological metagenomes</taxon>
    </lineage>
</organism>
<evidence type="ECO:0000256" key="7">
    <source>
        <dbReference type="ARBA" id="ARBA00022840"/>
    </source>
</evidence>
<dbReference type="PROSITE" id="PS00178">
    <property type="entry name" value="AA_TRNA_LIGASE_I"/>
    <property type="match status" value="1"/>
</dbReference>
<dbReference type="InterPro" id="IPR009008">
    <property type="entry name" value="Val/Leu/Ile-tRNA-synth_edit"/>
</dbReference>
<dbReference type="NCBIfam" id="TIGR00422">
    <property type="entry name" value="valS"/>
    <property type="match status" value="1"/>
</dbReference>
<comment type="subunit">
    <text evidence="2">Monomer.</text>
</comment>
<evidence type="ECO:0000313" key="12">
    <source>
        <dbReference type="EMBL" id="KKL07925.1"/>
    </source>
</evidence>
<keyword evidence="4" id="KW-0963">Cytoplasm</keyword>
<dbReference type="PANTHER" id="PTHR11946:SF93">
    <property type="entry name" value="VALINE--TRNA LIGASE, CHLOROPLASTIC_MITOCHONDRIAL 2"/>
    <property type="match status" value="1"/>
</dbReference>
<keyword evidence="7" id="KW-0067">ATP-binding</keyword>
<evidence type="ECO:0000256" key="6">
    <source>
        <dbReference type="ARBA" id="ARBA00022741"/>
    </source>
</evidence>
<keyword evidence="5" id="KW-0436">Ligase</keyword>
<keyword evidence="8" id="KW-0648">Protein biosynthesis</keyword>
<feature type="domain" description="Aminoacyl-tRNA synthetase class Ia" evidence="11">
    <location>
        <begin position="16"/>
        <end position="433"/>
    </location>
</feature>
<evidence type="ECO:0000256" key="8">
    <source>
        <dbReference type="ARBA" id="ARBA00022917"/>
    </source>
</evidence>
<dbReference type="SUPFAM" id="SSF52374">
    <property type="entry name" value="Nucleotidylyl transferase"/>
    <property type="match status" value="1"/>
</dbReference>
<dbReference type="AlphaFoldDB" id="A0A0F9AET3"/>
<dbReference type="PRINTS" id="PR00986">
    <property type="entry name" value="TRNASYNTHVAL"/>
</dbReference>
<comment type="caution">
    <text evidence="12">The sequence shown here is derived from an EMBL/GenBank/DDBJ whole genome shotgun (WGS) entry which is preliminary data.</text>
</comment>
<protein>
    <recommendedName>
        <fullName evidence="3">valine--tRNA ligase</fullName>
        <ecNumber evidence="3">6.1.1.9</ecNumber>
    </recommendedName>
    <alternativeName>
        <fullName evidence="10">Valyl-tRNA synthetase</fullName>
    </alternativeName>
</protein>
<evidence type="ECO:0000256" key="10">
    <source>
        <dbReference type="ARBA" id="ARBA00029936"/>
    </source>
</evidence>
<dbReference type="GO" id="GO:0006438">
    <property type="term" value="P:valyl-tRNA aminoacylation"/>
    <property type="evidence" value="ECO:0007669"/>
    <property type="project" value="InterPro"/>
</dbReference>
<dbReference type="InterPro" id="IPR001412">
    <property type="entry name" value="aa-tRNA-synth_I_CS"/>
</dbReference>